<accession>A0A077LVP4</accession>
<dbReference type="Pfam" id="PF04545">
    <property type="entry name" value="Sigma70_r4"/>
    <property type="match status" value="1"/>
</dbReference>
<organism evidence="9 10">
    <name type="scientific">Nostocoides japonicum T1-X7</name>
    <dbReference type="NCBI Taxonomy" id="1194083"/>
    <lineage>
        <taxon>Bacteria</taxon>
        <taxon>Bacillati</taxon>
        <taxon>Actinomycetota</taxon>
        <taxon>Actinomycetes</taxon>
        <taxon>Micrococcales</taxon>
        <taxon>Intrasporangiaceae</taxon>
        <taxon>Nostocoides</taxon>
    </lineage>
</organism>
<dbReference type="NCBIfam" id="TIGR02937">
    <property type="entry name" value="sigma70-ECF"/>
    <property type="match status" value="1"/>
</dbReference>
<name>A0A077LVP4_9MICO</name>
<evidence type="ECO:0000259" key="7">
    <source>
        <dbReference type="Pfam" id="PF04542"/>
    </source>
</evidence>
<dbReference type="InterPro" id="IPR007630">
    <property type="entry name" value="RNA_pol_sigma70_r4"/>
</dbReference>
<dbReference type="InterPro" id="IPR039425">
    <property type="entry name" value="RNA_pol_sigma-70-like"/>
</dbReference>
<evidence type="ECO:0000256" key="2">
    <source>
        <dbReference type="ARBA" id="ARBA00023015"/>
    </source>
</evidence>
<gene>
    <name evidence="9" type="primary">sigD</name>
    <name evidence="9" type="ORF">BN12_1010012</name>
</gene>
<keyword evidence="3" id="KW-0731">Sigma factor</keyword>
<sequence>MKQAEGDEGLPELVAAVQEGDGQALETLIRHFRPRIFRFCLARLGDQQLAEDVTQETCVALVSALPTYEDRGHRLSSFVFGIAANKVAMERRSAARRPSTTGDDVLVERASTNPGPEDTVVLADQVRALAEPLAALSDRDREVLLLRVVAQLSADEVGQALGMSSGAVRVAQHRALKSVRARLEGGGRR</sequence>
<evidence type="ECO:0000256" key="3">
    <source>
        <dbReference type="ARBA" id="ARBA00023082"/>
    </source>
</evidence>
<dbReference type="Gene3D" id="1.10.10.10">
    <property type="entry name" value="Winged helix-like DNA-binding domain superfamily/Winged helix DNA-binding domain"/>
    <property type="match status" value="1"/>
</dbReference>
<evidence type="ECO:0000313" key="9">
    <source>
        <dbReference type="EMBL" id="CCH76035.1"/>
    </source>
</evidence>
<dbReference type="CDD" id="cd06171">
    <property type="entry name" value="Sigma70_r4"/>
    <property type="match status" value="1"/>
</dbReference>
<dbReference type="InterPro" id="IPR000943">
    <property type="entry name" value="RNA_pol_sigma70"/>
</dbReference>
<feature type="domain" description="RNA polymerase sigma-70 region 2" evidence="7">
    <location>
        <begin position="28"/>
        <end position="97"/>
    </location>
</feature>
<evidence type="ECO:0000256" key="6">
    <source>
        <dbReference type="SAM" id="MobiDB-lite"/>
    </source>
</evidence>
<dbReference type="InterPro" id="IPR014284">
    <property type="entry name" value="RNA_pol_sigma-70_dom"/>
</dbReference>
<evidence type="ECO:0000256" key="4">
    <source>
        <dbReference type="ARBA" id="ARBA00023125"/>
    </source>
</evidence>
<dbReference type="AlphaFoldDB" id="A0A077LVP4"/>
<dbReference type="GO" id="GO:0006352">
    <property type="term" value="P:DNA-templated transcription initiation"/>
    <property type="evidence" value="ECO:0007669"/>
    <property type="project" value="InterPro"/>
</dbReference>
<evidence type="ECO:0000256" key="1">
    <source>
        <dbReference type="ARBA" id="ARBA00010641"/>
    </source>
</evidence>
<protein>
    <submittedName>
        <fullName evidence="9">Putative RNA polymerase sigma-D factor</fullName>
    </submittedName>
</protein>
<feature type="region of interest" description="Disordered" evidence="6">
    <location>
        <begin position="92"/>
        <end position="113"/>
    </location>
</feature>
<dbReference type="EMBL" id="CAJB01000004">
    <property type="protein sequence ID" value="CCH76035.1"/>
    <property type="molecule type" value="Genomic_DNA"/>
</dbReference>
<evidence type="ECO:0000259" key="8">
    <source>
        <dbReference type="Pfam" id="PF04545"/>
    </source>
</evidence>
<dbReference type="Gene3D" id="1.10.1740.10">
    <property type="match status" value="1"/>
</dbReference>
<dbReference type="PRINTS" id="PR00046">
    <property type="entry name" value="SIGMA70FCT"/>
</dbReference>
<dbReference type="GO" id="GO:0003677">
    <property type="term" value="F:DNA binding"/>
    <property type="evidence" value="ECO:0007669"/>
    <property type="project" value="UniProtKB-KW"/>
</dbReference>
<feature type="domain" description="RNA polymerase sigma-70 region 4" evidence="8">
    <location>
        <begin position="133"/>
        <end position="180"/>
    </location>
</feature>
<dbReference type="InterPro" id="IPR013325">
    <property type="entry name" value="RNA_pol_sigma_r2"/>
</dbReference>
<dbReference type="InterPro" id="IPR013324">
    <property type="entry name" value="RNA_pol_sigma_r3/r4-like"/>
</dbReference>
<reference evidence="9 10" key="1">
    <citation type="journal article" date="2013" name="ISME J.">
        <title>A metabolic model for members of the genus Tetrasphaera involved in enhanced biological phosphorus removal.</title>
        <authorList>
            <person name="Kristiansen R."/>
            <person name="Nguyen H.T.T."/>
            <person name="Saunders A.M."/>
            <person name="Nielsen J.L."/>
            <person name="Wimmer R."/>
            <person name="Le V.Q."/>
            <person name="McIlroy S.J."/>
            <person name="Petrovski S."/>
            <person name="Seviour R.J."/>
            <person name="Calteau A."/>
            <person name="Nielsen K.L."/>
            <person name="Nielsen P.H."/>
        </authorList>
    </citation>
    <scope>NUCLEOTIDE SEQUENCE [LARGE SCALE GENOMIC DNA]</scope>
    <source>
        <strain evidence="9 10">T1-X7</strain>
    </source>
</reference>
<dbReference type="RefSeq" id="WP_048552664.1">
    <property type="nucleotide sequence ID" value="NZ_HF570958.1"/>
</dbReference>
<evidence type="ECO:0000256" key="5">
    <source>
        <dbReference type="ARBA" id="ARBA00023163"/>
    </source>
</evidence>
<keyword evidence="4" id="KW-0238">DNA-binding</keyword>
<keyword evidence="5" id="KW-0804">Transcription</keyword>
<dbReference type="InterPro" id="IPR007627">
    <property type="entry name" value="RNA_pol_sigma70_r2"/>
</dbReference>
<dbReference type="STRING" id="1194083.BN12_1010012"/>
<dbReference type="OrthoDB" id="160825at2"/>
<keyword evidence="10" id="KW-1185">Reference proteome</keyword>
<dbReference type="GO" id="GO:0016987">
    <property type="term" value="F:sigma factor activity"/>
    <property type="evidence" value="ECO:0007669"/>
    <property type="project" value="UniProtKB-KW"/>
</dbReference>
<proteinExistence type="inferred from homology"/>
<comment type="similarity">
    <text evidence="1">Belongs to the sigma-70 factor family. ECF subfamily.</text>
</comment>
<comment type="caution">
    <text evidence="9">The sequence shown here is derived from an EMBL/GenBank/DDBJ whole genome shotgun (WGS) entry which is preliminary data.</text>
</comment>
<dbReference type="Proteomes" id="UP000035721">
    <property type="component" value="Unassembled WGS sequence"/>
</dbReference>
<dbReference type="SUPFAM" id="SSF88659">
    <property type="entry name" value="Sigma3 and sigma4 domains of RNA polymerase sigma factors"/>
    <property type="match status" value="1"/>
</dbReference>
<dbReference type="InterPro" id="IPR036388">
    <property type="entry name" value="WH-like_DNA-bd_sf"/>
</dbReference>
<keyword evidence="2" id="KW-0805">Transcription regulation</keyword>
<dbReference type="SUPFAM" id="SSF88946">
    <property type="entry name" value="Sigma2 domain of RNA polymerase sigma factors"/>
    <property type="match status" value="1"/>
</dbReference>
<dbReference type="Pfam" id="PF04542">
    <property type="entry name" value="Sigma70_r2"/>
    <property type="match status" value="1"/>
</dbReference>
<dbReference type="PANTHER" id="PTHR43133">
    <property type="entry name" value="RNA POLYMERASE ECF-TYPE SIGMA FACTO"/>
    <property type="match status" value="1"/>
</dbReference>
<dbReference type="PANTHER" id="PTHR43133:SF58">
    <property type="entry name" value="ECF RNA POLYMERASE SIGMA FACTOR SIGD"/>
    <property type="match status" value="1"/>
</dbReference>
<evidence type="ECO:0000313" key="10">
    <source>
        <dbReference type="Proteomes" id="UP000035721"/>
    </source>
</evidence>